<name>A0A0S2MRB0_9CUCU</name>
<evidence type="ECO:0000256" key="6">
    <source>
        <dbReference type="ARBA" id="ARBA00022692"/>
    </source>
</evidence>
<feature type="transmembrane region" description="Helical" evidence="13">
    <location>
        <begin position="12"/>
        <end position="34"/>
    </location>
</feature>
<keyword evidence="6 12" id="KW-0812">Transmembrane</keyword>
<comment type="subcellular location">
    <subcellularLocation>
        <location evidence="1 12">Mitochondrion membrane</location>
        <topology evidence="1 12">Single-pass membrane protein</topology>
    </subcellularLocation>
</comment>
<evidence type="ECO:0000256" key="7">
    <source>
        <dbReference type="ARBA" id="ARBA00022781"/>
    </source>
</evidence>
<keyword evidence="8 13" id="KW-1133">Transmembrane helix</keyword>
<evidence type="ECO:0000256" key="1">
    <source>
        <dbReference type="ARBA" id="ARBA00004304"/>
    </source>
</evidence>
<dbReference type="GO" id="GO:0015078">
    <property type="term" value="F:proton transmembrane transporter activity"/>
    <property type="evidence" value="ECO:0007669"/>
    <property type="project" value="InterPro"/>
</dbReference>
<evidence type="ECO:0000256" key="12">
    <source>
        <dbReference type="RuleBase" id="RU003661"/>
    </source>
</evidence>
<proteinExistence type="inferred from homology"/>
<dbReference type="EMBL" id="JX412823">
    <property type="protein sequence ID" value="ALO77253.1"/>
    <property type="molecule type" value="Genomic_DNA"/>
</dbReference>
<keyword evidence="4 12" id="KW-0813">Transport</keyword>
<protein>
    <recommendedName>
        <fullName evidence="12">ATP synthase complex subunit 8</fullName>
    </recommendedName>
</protein>
<evidence type="ECO:0000256" key="2">
    <source>
        <dbReference type="ARBA" id="ARBA00008892"/>
    </source>
</evidence>
<evidence type="ECO:0000256" key="9">
    <source>
        <dbReference type="ARBA" id="ARBA00023065"/>
    </source>
</evidence>
<keyword evidence="5 12" id="KW-0138">CF(0)</keyword>
<evidence type="ECO:0000256" key="11">
    <source>
        <dbReference type="ARBA" id="ARBA00023136"/>
    </source>
</evidence>
<dbReference type="GO" id="GO:0045259">
    <property type="term" value="C:proton-transporting ATP synthase complex"/>
    <property type="evidence" value="ECO:0007669"/>
    <property type="project" value="UniProtKB-KW"/>
</dbReference>
<keyword evidence="9 12" id="KW-0406">Ion transport</keyword>
<dbReference type="GO" id="GO:0031966">
    <property type="term" value="C:mitochondrial membrane"/>
    <property type="evidence" value="ECO:0007669"/>
    <property type="project" value="UniProtKB-SubCell"/>
</dbReference>
<evidence type="ECO:0000256" key="8">
    <source>
        <dbReference type="ARBA" id="ARBA00022989"/>
    </source>
</evidence>
<geneLocation type="mitochondrion" evidence="14"/>
<keyword evidence="10 12" id="KW-0496">Mitochondrion</keyword>
<evidence type="ECO:0000256" key="5">
    <source>
        <dbReference type="ARBA" id="ARBA00022547"/>
    </source>
</evidence>
<sequence>MPQMAPLNWLTLMIYFIFIFYMINSINFYSFLYYKKFNFKNKITSKINWKL</sequence>
<keyword evidence="11 13" id="KW-0472">Membrane</keyword>
<comment type="subunit">
    <text evidence="3">F-type ATPases have 2 components, CF(1) - the catalytic core - and CF(0) - the membrane proton channel.</text>
</comment>
<dbReference type="GO" id="GO:0015986">
    <property type="term" value="P:proton motive force-driven ATP synthesis"/>
    <property type="evidence" value="ECO:0007669"/>
    <property type="project" value="InterPro"/>
</dbReference>
<gene>
    <name evidence="14" type="primary">atp8</name>
</gene>
<dbReference type="AlphaFoldDB" id="A0A0S2MRB0"/>
<dbReference type="InterPro" id="IPR001421">
    <property type="entry name" value="ATP8_metazoa"/>
</dbReference>
<reference evidence="14" key="1">
    <citation type="submission" date="2012-06" db="EMBL/GenBank/DDBJ databases">
        <title>Mitogenomics of the Coleoptera under dense taxon sampling.</title>
        <authorList>
            <person name="Timmermans M.J.T.N."/>
            <person name="Lim J."/>
            <person name="Dodsworth S."/>
            <person name="Haran J."/>
            <person name="Ahrens D."/>
            <person name="Bocak L."/>
            <person name="London A."/>
            <person name="Culverwell L."/>
            <person name="Vogler A.P."/>
        </authorList>
    </citation>
    <scope>NUCLEOTIDE SEQUENCE</scope>
</reference>
<keyword evidence="7 12" id="KW-0375">Hydrogen ion transport</keyword>
<evidence type="ECO:0000256" key="3">
    <source>
        <dbReference type="ARBA" id="ARBA00011291"/>
    </source>
</evidence>
<accession>A0A0S2MRB0</accession>
<evidence type="ECO:0000256" key="10">
    <source>
        <dbReference type="ARBA" id="ARBA00023128"/>
    </source>
</evidence>
<evidence type="ECO:0000256" key="4">
    <source>
        <dbReference type="ARBA" id="ARBA00022448"/>
    </source>
</evidence>
<evidence type="ECO:0000256" key="13">
    <source>
        <dbReference type="SAM" id="Phobius"/>
    </source>
</evidence>
<dbReference type="Pfam" id="PF00895">
    <property type="entry name" value="ATP-synt_8"/>
    <property type="match status" value="1"/>
</dbReference>
<organism evidence="14">
    <name type="scientific">Mikadonius gracilis</name>
    <dbReference type="NCBI Taxonomy" id="700435"/>
    <lineage>
        <taxon>Eukaryota</taxon>
        <taxon>Metazoa</taxon>
        <taxon>Ecdysozoa</taxon>
        <taxon>Arthropoda</taxon>
        <taxon>Hexapoda</taxon>
        <taxon>Insecta</taxon>
        <taxon>Pterygota</taxon>
        <taxon>Neoptera</taxon>
        <taxon>Endopterygota</taxon>
        <taxon>Coleoptera</taxon>
        <taxon>Polyphaga</taxon>
        <taxon>Cucujiformia</taxon>
        <taxon>Melandryidae</taxon>
        <taxon>Mikadonius</taxon>
    </lineage>
</organism>
<comment type="similarity">
    <text evidence="2 12">Belongs to the ATPase protein 8 family.</text>
</comment>
<evidence type="ECO:0000313" key="14">
    <source>
        <dbReference type="EMBL" id="ALO77253.1"/>
    </source>
</evidence>